<keyword evidence="4" id="KW-1185">Reference proteome</keyword>
<gene>
    <name evidence="3" type="ORF">BJ554DRAFT_2152</name>
</gene>
<proteinExistence type="inferred from homology"/>
<dbReference type="GO" id="GO:0008168">
    <property type="term" value="F:methyltransferase activity"/>
    <property type="evidence" value="ECO:0007669"/>
    <property type="project" value="UniProtKB-KW"/>
</dbReference>
<dbReference type="OrthoDB" id="506498at2759"/>
<dbReference type="Pfam" id="PF02353">
    <property type="entry name" value="CMAS"/>
    <property type="match status" value="2"/>
</dbReference>
<reference evidence="3 4" key="1">
    <citation type="journal article" name="Sci. Rep.">
        <title>Genome-scale phylogenetic analyses confirm Olpidium as the closest living zoosporic fungus to the non-flagellated, terrestrial fungi.</title>
        <authorList>
            <person name="Chang Y."/>
            <person name="Rochon D."/>
            <person name="Sekimoto S."/>
            <person name="Wang Y."/>
            <person name="Chovatia M."/>
            <person name="Sandor L."/>
            <person name="Salamov A."/>
            <person name="Grigoriev I.V."/>
            <person name="Stajich J.E."/>
            <person name="Spatafora J.W."/>
        </authorList>
    </citation>
    <scope>NUCLEOTIDE SEQUENCE [LARGE SCALE GENOMIC DNA]</scope>
    <source>
        <strain evidence="3">S191</strain>
    </source>
</reference>
<dbReference type="CDD" id="cd02440">
    <property type="entry name" value="AdoMet_MTases"/>
    <property type="match status" value="1"/>
</dbReference>
<dbReference type="AlphaFoldDB" id="A0A8H7ZQW2"/>
<feature type="non-terminal residue" evidence="3">
    <location>
        <position position="1"/>
    </location>
</feature>
<dbReference type="PANTHER" id="PTHR43832:SF1">
    <property type="entry name" value="S-ADENOSYL-L-METHIONINE-DEPENDENT METHYLTRANSFERASES SUPERFAMILY PROTEIN"/>
    <property type="match status" value="1"/>
</dbReference>
<keyword evidence="3" id="KW-0489">Methyltransferase</keyword>
<keyword evidence="3" id="KW-0808">Transferase</keyword>
<organism evidence="3 4">
    <name type="scientific">Olpidium bornovanus</name>
    <dbReference type="NCBI Taxonomy" id="278681"/>
    <lineage>
        <taxon>Eukaryota</taxon>
        <taxon>Fungi</taxon>
        <taxon>Fungi incertae sedis</taxon>
        <taxon>Olpidiomycota</taxon>
        <taxon>Olpidiomycotina</taxon>
        <taxon>Olpidiomycetes</taxon>
        <taxon>Olpidiales</taxon>
        <taxon>Olpidiaceae</taxon>
        <taxon>Olpidium</taxon>
    </lineage>
</organism>
<dbReference type="EMBL" id="JAEFCI010009517">
    <property type="protein sequence ID" value="KAG5457756.1"/>
    <property type="molecule type" value="Genomic_DNA"/>
</dbReference>
<accession>A0A8H7ZQW2</accession>
<dbReference type="Gene3D" id="3.40.50.150">
    <property type="entry name" value="Vaccinia Virus protein VP39"/>
    <property type="match status" value="1"/>
</dbReference>
<evidence type="ECO:0000256" key="2">
    <source>
        <dbReference type="SAM" id="MobiDB-lite"/>
    </source>
</evidence>
<dbReference type="SUPFAM" id="SSF53335">
    <property type="entry name" value="S-adenosyl-L-methionine-dependent methyltransferases"/>
    <property type="match status" value="1"/>
</dbReference>
<name>A0A8H7ZQW2_9FUNG</name>
<evidence type="ECO:0000313" key="3">
    <source>
        <dbReference type="EMBL" id="KAG5457756.1"/>
    </source>
</evidence>
<dbReference type="GO" id="GO:0032259">
    <property type="term" value="P:methylation"/>
    <property type="evidence" value="ECO:0007669"/>
    <property type="project" value="UniProtKB-KW"/>
</dbReference>
<dbReference type="PANTHER" id="PTHR43832">
    <property type="match status" value="1"/>
</dbReference>
<evidence type="ECO:0000313" key="4">
    <source>
        <dbReference type="Proteomes" id="UP000673691"/>
    </source>
</evidence>
<dbReference type="Proteomes" id="UP000673691">
    <property type="component" value="Unassembled WGS sequence"/>
</dbReference>
<sequence>RILRAGSVGEWAHRRSPSQRPRGERHPAANGSALHPHAPLPGSGESAREAGARRCCLPRERKKKGWQIWARSPKTYAMSIVRSWLELILDTGYVPDFILRRGIRYLNRKRLAELDYRRDLTAAQEKKMVYIEGLKKRPIAEHTEKANEQHYEVATGFFHLHLGARMKYSSCLYPEGLATGELNKAEDHMLELYTVRAQLEDGMDILDLGCGWGSLCLYLCEARFRRGGGISLARLACRRARHGREMSKYPNCKISALSNSNGQREYIEGVAKAKGFKNLTVYTGDVKDFQFEKQGRFDRVLSIEMFEHMKNYEFLLAKIAGWLKPGGMLFVHIFVHRQQPYDFVADESWMAKHFFTGGTMPAFDTLSYFQRDLWLRKAWYVSGENYGKTSEAWLARLDAARDGALRFLEATYGGPEQAEIWFRRWRIFYLAVAELFSHNRGQEWGVGHYLFEKKAAVANAA</sequence>
<protein>
    <submittedName>
        <fullName evidence="3">S-adenosyl-L-methionine-dependent methyltransferase</fullName>
    </submittedName>
</protein>
<comment type="similarity">
    <text evidence="1">Belongs to the CFA/CMAS family.</text>
</comment>
<comment type="caution">
    <text evidence="3">The sequence shown here is derived from an EMBL/GenBank/DDBJ whole genome shotgun (WGS) entry which is preliminary data.</text>
</comment>
<feature type="region of interest" description="Disordered" evidence="2">
    <location>
        <begin position="1"/>
        <end position="52"/>
    </location>
</feature>
<evidence type="ECO:0000256" key="1">
    <source>
        <dbReference type="ARBA" id="ARBA00010815"/>
    </source>
</evidence>
<dbReference type="InterPro" id="IPR029063">
    <property type="entry name" value="SAM-dependent_MTases_sf"/>
</dbReference>